<gene>
    <name evidence="5" type="ORF">H9Q80_18910</name>
</gene>
<dbReference type="PANTHER" id="PTHR20842">
    <property type="entry name" value="PROTEASE S51 ALPHA-ASPARTYL DIPEPTIDASE"/>
    <property type="match status" value="1"/>
</dbReference>
<dbReference type="Gene3D" id="3.40.50.880">
    <property type="match status" value="1"/>
</dbReference>
<keyword evidence="5" id="KW-0808">Transferase</keyword>
<name>A0A7G9GN99_9FIRM</name>
<evidence type="ECO:0000256" key="1">
    <source>
        <dbReference type="ARBA" id="ARBA00006534"/>
    </source>
</evidence>
<keyword evidence="3" id="KW-0378">Hydrolase</keyword>
<keyword evidence="2" id="KW-0645">Protease</keyword>
<comment type="similarity">
    <text evidence="1">Belongs to the peptidase S51 family.</text>
</comment>
<keyword evidence="5" id="KW-0315">Glutamine amidotransferase</keyword>
<dbReference type="GO" id="GO:0008236">
    <property type="term" value="F:serine-type peptidase activity"/>
    <property type="evidence" value="ECO:0007669"/>
    <property type="project" value="UniProtKB-KW"/>
</dbReference>
<dbReference type="KEGG" id="ehn:H9Q80_18910"/>
<dbReference type="SUPFAM" id="SSF52317">
    <property type="entry name" value="Class I glutamine amidotransferase-like"/>
    <property type="match status" value="1"/>
</dbReference>
<keyword evidence="4" id="KW-0720">Serine protease</keyword>
<dbReference type="CDD" id="cd03129">
    <property type="entry name" value="GAT1_Peptidase_E_like"/>
    <property type="match status" value="1"/>
</dbReference>
<accession>A0A7G9GN99</accession>
<proteinExistence type="inferred from homology"/>
<dbReference type="InterPro" id="IPR005320">
    <property type="entry name" value="Peptidase_S51"/>
</dbReference>
<sequence length="198" mass="23127">MIKRLVAIGGGNWQQKETKHIDQKIIEMSEKPQPRVLFFPTALKDDQGYAKRFKQYYRLLGCHVDAIRLLHSKKTYEQLEKEWLDYDILYLGGGDTKLLMDTLVSTHTDQIIRKAYEAGIIIAGYSAGANDLFHFGYAKQDEQYTFVEGMKLYDGVFSPHVQERKDYWEKAKCLHSKVIGCEDKQAYILEDEKGYYMY</sequence>
<dbReference type="AlphaFoldDB" id="A0A7G9GN99"/>
<dbReference type="GO" id="GO:0006508">
    <property type="term" value="P:proteolysis"/>
    <property type="evidence" value="ECO:0007669"/>
    <property type="project" value="UniProtKB-KW"/>
</dbReference>
<dbReference type="GO" id="GO:0016740">
    <property type="term" value="F:transferase activity"/>
    <property type="evidence" value="ECO:0007669"/>
    <property type="project" value="UniProtKB-KW"/>
</dbReference>
<evidence type="ECO:0000256" key="3">
    <source>
        <dbReference type="ARBA" id="ARBA00022801"/>
    </source>
</evidence>
<evidence type="ECO:0000313" key="5">
    <source>
        <dbReference type="EMBL" id="QNM12281.1"/>
    </source>
</evidence>
<evidence type="ECO:0000313" key="6">
    <source>
        <dbReference type="Proteomes" id="UP000515856"/>
    </source>
</evidence>
<dbReference type="PANTHER" id="PTHR20842:SF0">
    <property type="entry name" value="ALPHA-ASPARTYL DIPEPTIDASE"/>
    <property type="match status" value="1"/>
</dbReference>
<dbReference type="InterPro" id="IPR029062">
    <property type="entry name" value="Class_I_gatase-like"/>
</dbReference>
<keyword evidence="6" id="KW-1185">Reference proteome</keyword>
<evidence type="ECO:0000256" key="2">
    <source>
        <dbReference type="ARBA" id="ARBA00022670"/>
    </source>
</evidence>
<dbReference type="EMBL" id="CP060636">
    <property type="protein sequence ID" value="QNM12281.1"/>
    <property type="molecule type" value="Genomic_DNA"/>
</dbReference>
<organism evidence="5 6">
    <name type="scientific">[Eubacterium] hominis</name>
    <dbReference type="NCBI Taxonomy" id="2764325"/>
    <lineage>
        <taxon>Bacteria</taxon>
        <taxon>Bacillati</taxon>
        <taxon>Bacillota</taxon>
        <taxon>Erysipelotrichia</taxon>
        <taxon>Erysipelotrichales</taxon>
        <taxon>Erysipelotrichaceae</taxon>
        <taxon>Amedibacillus</taxon>
    </lineage>
</organism>
<protein>
    <submittedName>
        <fullName evidence="5">Type 1 glutamine amidotransferase-like domain-containing protein</fullName>
    </submittedName>
</protein>
<reference evidence="5 6" key="1">
    <citation type="submission" date="2020-08" db="EMBL/GenBank/DDBJ databases">
        <authorList>
            <person name="Liu C."/>
            <person name="Sun Q."/>
        </authorList>
    </citation>
    <scope>NUCLEOTIDE SEQUENCE [LARGE SCALE GENOMIC DNA]</scope>
    <source>
        <strain evidence="5 6">NSJ-61</strain>
    </source>
</reference>
<dbReference type="Pfam" id="PF03575">
    <property type="entry name" value="Peptidase_S51"/>
    <property type="match status" value="1"/>
</dbReference>
<evidence type="ECO:0000256" key="4">
    <source>
        <dbReference type="ARBA" id="ARBA00022825"/>
    </source>
</evidence>
<dbReference type="RefSeq" id="WP_117453761.1">
    <property type="nucleotide sequence ID" value="NZ_CP060636.1"/>
</dbReference>
<dbReference type="Proteomes" id="UP000515856">
    <property type="component" value="Chromosome"/>
</dbReference>